<evidence type="ECO:0000256" key="2">
    <source>
        <dbReference type="SAM" id="SignalP"/>
    </source>
</evidence>
<dbReference type="PROSITE" id="PS51318">
    <property type="entry name" value="TAT"/>
    <property type="match status" value="1"/>
</dbReference>
<dbReference type="PIRSF" id="PIRSF017082">
    <property type="entry name" value="YflP"/>
    <property type="match status" value="1"/>
</dbReference>
<dbReference type="Gene3D" id="3.40.190.10">
    <property type="entry name" value="Periplasmic binding protein-like II"/>
    <property type="match status" value="1"/>
</dbReference>
<keyword evidence="2" id="KW-0732">Signal</keyword>
<organism evidence="3 4">
    <name type="scientific">Caenimonas terrae</name>
    <dbReference type="NCBI Taxonomy" id="696074"/>
    <lineage>
        <taxon>Bacteria</taxon>
        <taxon>Pseudomonadati</taxon>
        <taxon>Pseudomonadota</taxon>
        <taxon>Betaproteobacteria</taxon>
        <taxon>Burkholderiales</taxon>
        <taxon>Comamonadaceae</taxon>
        <taxon>Caenimonas</taxon>
    </lineage>
</organism>
<proteinExistence type="inferred from homology"/>
<dbReference type="PANTHER" id="PTHR42928">
    <property type="entry name" value="TRICARBOXYLATE-BINDING PROTEIN"/>
    <property type="match status" value="1"/>
</dbReference>
<feature type="signal peptide" evidence="2">
    <location>
        <begin position="1"/>
        <end position="25"/>
    </location>
</feature>
<comment type="similarity">
    <text evidence="1">Belongs to the UPF0065 (bug) family.</text>
</comment>
<gene>
    <name evidence="3" type="ORF">ACFPOE_05015</name>
</gene>
<dbReference type="Proteomes" id="UP001596037">
    <property type="component" value="Unassembled WGS sequence"/>
</dbReference>
<dbReference type="PANTHER" id="PTHR42928:SF5">
    <property type="entry name" value="BLR1237 PROTEIN"/>
    <property type="match status" value="1"/>
</dbReference>
<dbReference type="InterPro" id="IPR006311">
    <property type="entry name" value="TAT_signal"/>
</dbReference>
<evidence type="ECO:0000313" key="4">
    <source>
        <dbReference type="Proteomes" id="UP001596037"/>
    </source>
</evidence>
<evidence type="ECO:0000313" key="3">
    <source>
        <dbReference type="EMBL" id="MFC5496888.1"/>
    </source>
</evidence>
<keyword evidence="4" id="KW-1185">Reference proteome</keyword>
<dbReference type="Gene3D" id="3.40.190.150">
    <property type="entry name" value="Bordetella uptake gene, domain 1"/>
    <property type="match status" value="1"/>
</dbReference>
<dbReference type="EMBL" id="JBHSMF010000003">
    <property type="protein sequence ID" value="MFC5496888.1"/>
    <property type="molecule type" value="Genomic_DNA"/>
</dbReference>
<evidence type="ECO:0000256" key="1">
    <source>
        <dbReference type="ARBA" id="ARBA00006987"/>
    </source>
</evidence>
<protein>
    <submittedName>
        <fullName evidence="3">Bug family tripartite tricarboxylate transporter substrate binding protein</fullName>
    </submittedName>
</protein>
<sequence>MTTRRSTLQGLAAGALALAAGRSFAQDDKQPITILVGAASSMDFTARLIADQMREALGRPTIVVPKLGAGQRLALGECKRAAPDGRTLVFATSGPFAIYPHIYNKLDYDPVADFTPIAGVSAFDVAVATGPMVGASTLAQMVEWARARKPGDAVFGSAPGNGSLSHFVGLSIALATSTPMTHVAYKDSGVGIIDLAGGRLPIMITGLSPLVEMHKAGRIRILAVSGDTRSPLVPEVPTLREAGVNVSSTTSTGVFGPRGMPPDMVRRYHAAIVPMLANPAIKDRLAAQGMTPWPATGAQLAASLAEERKRFEVLVKASGYVKEDA</sequence>
<dbReference type="RefSeq" id="WP_376848920.1">
    <property type="nucleotide sequence ID" value="NZ_JBHSMF010000003.1"/>
</dbReference>
<reference evidence="4" key="1">
    <citation type="journal article" date="2019" name="Int. J. Syst. Evol. Microbiol.">
        <title>The Global Catalogue of Microorganisms (GCM) 10K type strain sequencing project: providing services to taxonomists for standard genome sequencing and annotation.</title>
        <authorList>
            <consortium name="The Broad Institute Genomics Platform"/>
            <consortium name="The Broad Institute Genome Sequencing Center for Infectious Disease"/>
            <person name="Wu L."/>
            <person name="Ma J."/>
        </authorList>
    </citation>
    <scope>NUCLEOTIDE SEQUENCE [LARGE SCALE GENOMIC DNA]</scope>
    <source>
        <strain evidence="4">CCUG 57401</strain>
    </source>
</reference>
<dbReference type="InterPro" id="IPR042100">
    <property type="entry name" value="Bug_dom1"/>
</dbReference>
<accession>A0ABW0NBE1</accession>
<dbReference type="InterPro" id="IPR005064">
    <property type="entry name" value="BUG"/>
</dbReference>
<comment type="caution">
    <text evidence="3">The sequence shown here is derived from an EMBL/GenBank/DDBJ whole genome shotgun (WGS) entry which is preliminary data.</text>
</comment>
<dbReference type="Pfam" id="PF03401">
    <property type="entry name" value="TctC"/>
    <property type="match status" value="1"/>
</dbReference>
<feature type="chain" id="PRO_5046557118" evidence="2">
    <location>
        <begin position="26"/>
        <end position="325"/>
    </location>
</feature>
<name>A0ABW0NBE1_9BURK</name>